<dbReference type="EMBL" id="JAAFYZ010000056">
    <property type="protein sequence ID" value="MBS2548779.1"/>
    <property type="molecule type" value="Genomic_DNA"/>
</dbReference>
<sequence>MSRTGTVGASVGGDGGSGNGAGGKRIRVAVAQTTLVDDPRDVAGLRAAGEQVRGLMREAAGAGARLVLFPEGAMCAPNKRLMSSVPDEVGPSDWSRFEWDVLQEELTAVARLAGELRLWTVLGAVHQLTAPNRPHNSLYVISDRGEVASRYDERLLSKTKVTYVYAPGATTVTFDVDGVRFGCLLGMEVHYPELFAAYEQQGVDCVLFGTTGAGPTEQSKSFATEARGLAAANSMWVAFAAPASLGPITPSGLLGPDGTWLARCAASTDPAVVVGDLDDGAAEVEIAVRYARPWRREARGGLYEEHRVVADPRSEARSGF</sequence>
<feature type="domain" description="CN hydrolase" evidence="3">
    <location>
        <begin position="26"/>
        <end position="279"/>
    </location>
</feature>
<dbReference type="GO" id="GO:0016787">
    <property type="term" value="F:hydrolase activity"/>
    <property type="evidence" value="ECO:0007669"/>
    <property type="project" value="UniProtKB-KW"/>
</dbReference>
<reference evidence="4 5" key="1">
    <citation type="submission" date="2020-02" db="EMBL/GenBank/DDBJ databases">
        <title>Acidophilic actinobacteria isolated from forest soil.</title>
        <authorList>
            <person name="Golinska P."/>
        </authorList>
    </citation>
    <scope>NUCLEOTIDE SEQUENCE [LARGE SCALE GENOMIC DNA]</scope>
    <source>
        <strain evidence="4 5">NL8</strain>
    </source>
</reference>
<evidence type="ECO:0000259" key="3">
    <source>
        <dbReference type="PROSITE" id="PS50263"/>
    </source>
</evidence>
<dbReference type="PANTHER" id="PTHR43674">
    <property type="entry name" value="NITRILASE C965.09-RELATED"/>
    <property type="match status" value="1"/>
</dbReference>
<dbReference type="CDD" id="cd07197">
    <property type="entry name" value="nitrilase"/>
    <property type="match status" value="1"/>
</dbReference>
<dbReference type="InterPro" id="IPR036526">
    <property type="entry name" value="C-N_Hydrolase_sf"/>
</dbReference>
<proteinExistence type="predicted"/>
<dbReference type="InterPro" id="IPR003010">
    <property type="entry name" value="C-N_Hydrolase"/>
</dbReference>
<keyword evidence="1 4" id="KW-0378">Hydrolase</keyword>
<gene>
    <name evidence="4" type="ORF">KGQ19_18090</name>
</gene>
<organism evidence="4 5">
    <name type="scientific">Catenulispora pinistramenti</name>
    <dbReference type="NCBI Taxonomy" id="2705254"/>
    <lineage>
        <taxon>Bacteria</taxon>
        <taxon>Bacillati</taxon>
        <taxon>Actinomycetota</taxon>
        <taxon>Actinomycetes</taxon>
        <taxon>Catenulisporales</taxon>
        <taxon>Catenulisporaceae</taxon>
        <taxon>Catenulispora</taxon>
    </lineage>
</organism>
<evidence type="ECO:0000256" key="1">
    <source>
        <dbReference type="ARBA" id="ARBA00022801"/>
    </source>
</evidence>
<feature type="compositionally biased region" description="Gly residues" evidence="2">
    <location>
        <begin position="10"/>
        <end position="23"/>
    </location>
</feature>
<dbReference type="PROSITE" id="PS50263">
    <property type="entry name" value="CN_HYDROLASE"/>
    <property type="match status" value="1"/>
</dbReference>
<dbReference type="Pfam" id="PF00795">
    <property type="entry name" value="CN_hydrolase"/>
    <property type="match status" value="1"/>
</dbReference>
<evidence type="ECO:0000256" key="2">
    <source>
        <dbReference type="SAM" id="MobiDB-lite"/>
    </source>
</evidence>
<keyword evidence="5" id="KW-1185">Reference proteome</keyword>
<feature type="region of interest" description="Disordered" evidence="2">
    <location>
        <begin position="1"/>
        <end position="23"/>
    </location>
</feature>
<name>A0ABS5KRW9_9ACTN</name>
<evidence type="ECO:0000313" key="4">
    <source>
        <dbReference type="EMBL" id="MBS2548779.1"/>
    </source>
</evidence>
<dbReference type="SUPFAM" id="SSF56317">
    <property type="entry name" value="Carbon-nitrogen hydrolase"/>
    <property type="match status" value="1"/>
</dbReference>
<dbReference type="InterPro" id="IPR050345">
    <property type="entry name" value="Aliph_Amidase/BUP"/>
</dbReference>
<comment type="caution">
    <text evidence="4">The sequence shown here is derived from an EMBL/GenBank/DDBJ whole genome shotgun (WGS) entry which is preliminary data.</text>
</comment>
<dbReference type="Proteomes" id="UP000730482">
    <property type="component" value="Unassembled WGS sequence"/>
</dbReference>
<protein>
    <submittedName>
        <fullName evidence="4">Carbon-nitrogen hydrolase family protein</fullName>
    </submittedName>
</protein>
<dbReference type="PANTHER" id="PTHR43674:SF16">
    <property type="entry name" value="CARBON-NITROGEN FAMILY, PUTATIVE (AFU_ORTHOLOGUE AFUA_5G02350)-RELATED"/>
    <property type="match status" value="1"/>
</dbReference>
<accession>A0ABS5KRW9</accession>
<evidence type="ECO:0000313" key="5">
    <source>
        <dbReference type="Proteomes" id="UP000730482"/>
    </source>
</evidence>
<dbReference type="Gene3D" id="3.60.110.10">
    <property type="entry name" value="Carbon-nitrogen hydrolase"/>
    <property type="match status" value="1"/>
</dbReference>